<name>A0A511XCT5_9PROT</name>
<sequence>MNEIKILNRSDSISLLEAEIEKNKNFIKDEMSKYEKKSLFHVWSETIRGVEELINVAKFGIHDDNLKKMFLDIRIDEKYVRNPTIVFITINRYISPLFGANTANRINKIIIQIAAIKKSFDQHHLSHYRPVFKLEKIGDVVDYLQSRRRHYLALLYMIPDICIGNETPDEQCILVDFTTLVELYGMSITSSYLNLVMSDIYHDFQIEIIDNVFKSNHWIETLDVDFSDPERISIIAMEDLRADQIARPEMEAAPAKAIFSAPELRNFVKKITATYDAFNLKDSYFLEIHNIILELSHYMKDNYYIEIKKEDILKIFSKQHHIKATDLMDMFVSKNNNEYENSINEFRPFIDIEGVLFSTENMIIRFLYNFKNKHLESRKRYQIHSGFIFEDIVKKKLKDMGFDITDIKRINRKEFDVVSVKDNKIYNFQCKNNFININKISENRKLYVRYNKRLVSYYIKSLKKEKGREGLLKNKIGISDINHFIITRFPVISENESIINYNELDHKMGPKDR</sequence>
<dbReference type="RefSeq" id="WP_146882473.1">
    <property type="nucleotide sequence ID" value="NZ_AUBI01000011.1"/>
</dbReference>
<dbReference type="EMBL" id="BJYF01000020">
    <property type="protein sequence ID" value="GEN60750.1"/>
    <property type="molecule type" value="Genomic_DNA"/>
</dbReference>
<dbReference type="Proteomes" id="UP000321635">
    <property type="component" value="Unassembled WGS sequence"/>
</dbReference>
<comment type="caution">
    <text evidence="1">The sequence shown here is derived from an EMBL/GenBank/DDBJ whole genome shotgun (WGS) entry which is preliminary data.</text>
</comment>
<accession>A0A511XCT5</accession>
<protein>
    <submittedName>
        <fullName evidence="1">Uncharacterized protein</fullName>
    </submittedName>
</protein>
<gene>
    <name evidence="1" type="ORF">ANI02nite_26340</name>
</gene>
<dbReference type="OrthoDB" id="1490207at2"/>
<dbReference type="AlphaFoldDB" id="A0A511XCT5"/>
<keyword evidence="2" id="KW-1185">Reference proteome</keyword>
<organism evidence="1 2">
    <name type="scientific">Acetobacter nitrogenifigens DSM 23921 = NBRC 105050</name>
    <dbReference type="NCBI Taxonomy" id="1120919"/>
    <lineage>
        <taxon>Bacteria</taxon>
        <taxon>Pseudomonadati</taxon>
        <taxon>Pseudomonadota</taxon>
        <taxon>Alphaproteobacteria</taxon>
        <taxon>Acetobacterales</taxon>
        <taxon>Acetobacteraceae</taxon>
        <taxon>Acetobacter</taxon>
    </lineage>
</organism>
<evidence type="ECO:0000313" key="1">
    <source>
        <dbReference type="EMBL" id="GEN60750.1"/>
    </source>
</evidence>
<evidence type="ECO:0000313" key="2">
    <source>
        <dbReference type="Proteomes" id="UP000321635"/>
    </source>
</evidence>
<dbReference type="InterPro" id="IPR011335">
    <property type="entry name" value="Restrct_endonuc-II-like"/>
</dbReference>
<proteinExistence type="predicted"/>
<reference evidence="1 2" key="1">
    <citation type="submission" date="2019-07" db="EMBL/GenBank/DDBJ databases">
        <title>Whole genome shotgun sequence of Acetobacter nitrogenifigens NBRC 105050.</title>
        <authorList>
            <person name="Hosoyama A."/>
            <person name="Uohara A."/>
            <person name="Ohji S."/>
            <person name="Ichikawa N."/>
        </authorList>
    </citation>
    <scope>NUCLEOTIDE SEQUENCE [LARGE SCALE GENOMIC DNA]</scope>
    <source>
        <strain evidence="1 2">NBRC 105050</strain>
    </source>
</reference>
<dbReference type="SUPFAM" id="SSF52980">
    <property type="entry name" value="Restriction endonuclease-like"/>
    <property type="match status" value="1"/>
</dbReference>